<dbReference type="EMBL" id="AONC01000002">
    <property type="protein sequence ID" value="EXJ17052.1"/>
    <property type="molecule type" value="Genomic_DNA"/>
</dbReference>
<name>W9VLS1_9GAMM</name>
<feature type="compositionally biased region" description="Basic and acidic residues" evidence="1">
    <location>
        <begin position="475"/>
        <end position="487"/>
    </location>
</feature>
<keyword evidence="3" id="KW-1185">Reference proteome</keyword>
<evidence type="ECO:0000313" key="2">
    <source>
        <dbReference type="EMBL" id="EXJ17052.1"/>
    </source>
</evidence>
<reference evidence="2 3" key="1">
    <citation type="submission" date="2012-11" db="EMBL/GenBank/DDBJ databases">
        <title>Genome assembly of Thiorhodococcus sp. AK35.</title>
        <authorList>
            <person name="Nupur N."/>
            <person name="Khatri I."/>
            <person name="Subramanian S."/>
            <person name="Pinnaka A."/>
        </authorList>
    </citation>
    <scope>NUCLEOTIDE SEQUENCE [LARGE SCALE GENOMIC DNA]</scope>
    <source>
        <strain evidence="2 3">AK35</strain>
    </source>
</reference>
<evidence type="ECO:0000313" key="3">
    <source>
        <dbReference type="Proteomes" id="UP000019460"/>
    </source>
</evidence>
<accession>W9VLS1</accession>
<comment type="caution">
    <text evidence="2">The sequence shown here is derived from an EMBL/GenBank/DDBJ whole genome shotgun (WGS) entry which is preliminary data.</text>
</comment>
<gene>
    <name evidence="2" type="ORF">D779_0804</name>
</gene>
<feature type="region of interest" description="Disordered" evidence="1">
    <location>
        <begin position="391"/>
        <end position="548"/>
    </location>
</feature>
<dbReference type="AlphaFoldDB" id="W9VLS1"/>
<feature type="compositionally biased region" description="Basic and acidic residues" evidence="1">
    <location>
        <begin position="69"/>
        <end position="83"/>
    </location>
</feature>
<feature type="compositionally biased region" description="Low complexity" evidence="1">
    <location>
        <begin position="121"/>
        <end position="133"/>
    </location>
</feature>
<protein>
    <submittedName>
        <fullName evidence="2">Uncharacterized protein</fullName>
    </submittedName>
</protein>
<feature type="compositionally biased region" description="Basic and acidic residues" evidence="1">
    <location>
        <begin position="91"/>
        <end position="110"/>
    </location>
</feature>
<feature type="region of interest" description="Disordered" evidence="1">
    <location>
        <begin position="34"/>
        <end position="178"/>
    </location>
</feature>
<evidence type="ECO:0000256" key="1">
    <source>
        <dbReference type="SAM" id="MobiDB-lite"/>
    </source>
</evidence>
<proteinExistence type="predicted"/>
<dbReference type="Proteomes" id="UP000019460">
    <property type="component" value="Unassembled WGS sequence"/>
</dbReference>
<feature type="compositionally biased region" description="Basic and acidic residues" evidence="1">
    <location>
        <begin position="298"/>
        <end position="313"/>
    </location>
</feature>
<organism evidence="2 3">
    <name type="scientific">Imhoffiella purpurea</name>
    <dbReference type="NCBI Taxonomy" id="1249627"/>
    <lineage>
        <taxon>Bacteria</taxon>
        <taxon>Pseudomonadati</taxon>
        <taxon>Pseudomonadota</taxon>
        <taxon>Gammaproteobacteria</taxon>
        <taxon>Chromatiales</taxon>
        <taxon>Chromatiaceae</taxon>
        <taxon>Imhoffiella</taxon>
    </lineage>
</organism>
<feature type="region of interest" description="Disordered" evidence="1">
    <location>
        <begin position="241"/>
        <end position="365"/>
    </location>
</feature>
<sequence length="568" mass="61375">MQIAGREPLRQAGVALAVGGDADPLQNLAAGLGAMDPDRQTLGDVQRQIAGQGGGNAPSPPGLLAPAERQAEDQGGERLRPDRYQPGQPEVRPREEPVDQERIEAREQQQHGHGPAGGQQPGEAARQQPPAEQQRQERGGRQGTDRLVAHQVGIGGRGDLDPAHADVRSRPRIGRSEGVQLLRSAHGRDADEDRPAAEALQLRRVHRQHAREGQRLDRLRRAVELKMAAVVGAVEVDQRRQPGAVGRGEPVSRGGGGQRGAMQRRIRGQGTAQPAHGLDQPGRLQKAGRVRRQVGEPGRVEPRQQPAERRIEVQRPQLEGGGRQGRRIPALRAEEPDLGHALGPSGQDEGRQGRRRVGERRGGIAQDLLLEDRRVPASEREVVALDALCQDHAPGVPEGPGQIGVRRAGSGEEDVEDDDPRPGRVQPLDQPGVESARPFGIPAAQPEGVLGGAVDDDERHLVRRRKRTAQPEQPAEDRALLEREPGGREPQQGAERTQGESEQQGPRQALGSGDAASSPRDAHVSGHGVWATIKTRRPSHPWPERDRRGIGVSLDAGIASNRHHLHIK</sequence>
<feature type="compositionally biased region" description="Basic and acidic residues" evidence="1">
    <location>
        <begin position="158"/>
        <end position="169"/>
    </location>
</feature>
<feature type="compositionally biased region" description="Basic and acidic residues" evidence="1">
    <location>
        <begin position="134"/>
        <end position="148"/>
    </location>
</feature>